<comment type="subcellular location">
    <subcellularLocation>
        <location evidence="1">Membrane</location>
        <topology evidence="1">Multi-pass membrane protein</topology>
    </subcellularLocation>
</comment>
<proteinExistence type="predicted"/>
<sequence length="198" mass="22133">MLCANRFILPGSPSTCTLDTAIVPLPTFFLLVALAVNLILSRRKETGTRVKSVRWLTIIYLVLVGAQIAMTILELVRLALESLGVGLLPVNTIGLLCVFGILWRERTNGRTRTTLSIFAVYWFFMTIFEAIKSARLHTLEVLNPTTTKTSQYPSSDWFLDNAVMLALYFVFFCTECVTLVLSRRQRAAGGVYKMGSNV</sequence>
<evidence type="ECO:0000313" key="4">
    <source>
        <dbReference type="EMBL" id="KAJ7364000.1"/>
    </source>
</evidence>
<comment type="caution">
    <text evidence="4">The sequence shown here is derived from an EMBL/GenBank/DDBJ whole genome shotgun (WGS) entry which is preliminary data.</text>
</comment>
<name>A0AAD7F3F7_9AGAR</name>
<feature type="transmembrane region" description="Helical" evidence="2">
    <location>
        <begin position="52"/>
        <end position="73"/>
    </location>
</feature>
<feature type="transmembrane region" description="Helical" evidence="2">
    <location>
        <begin position="162"/>
        <end position="181"/>
    </location>
</feature>
<evidence type="ECO:0000256" key="1">
    <source>
        <dbReference type="ARBA" id="ARBA00004141"/>
    </source>
</evidence>
<dbReference type="Pfam" id="PF24357">
    <property type="entry name" value="TMD0_ABC"/>
    <property type="match status" value="1"/>
</dbReference>
<feature type="transmembrane region" description="Helical" evidence="2">
    <location>
        <begin position="20"/>
        <end position="40"/>
    </location>
</feature>
<keyword evidence="5" id="KW-1185">Reference proteome</keyword>
<evidence type="ECO:0000259" key="3">
    <source>
        <dbReference type="Pfam" id="PF24357"/>
    </source>
</evidence>
<dbReference type="AlphaFoldDB" id="A0AAD7F3F7"/>
<evidence type="ECO:0000256" key="2">
    <source>
        <dbReference type="SAM" id="Phobius"/>
    </source>
</evidence>
<feature type="domain" description="ABC transporter TMD0" evidence="3">
    <location>
        <begin position="13"/>
        <end position="139"/>
    </location>
</feature>
<dbReference type="Proteomes" id="UP001218218">
    <property type="component" value="Unassembled WGS sequence"/>
</dbReference>
<keyword evidence="2" id="KW-0812">Transmembrane</keyword>
<evidence type="ECO:0000313" key="5">
    <source>
        <dbReference type="Proteomes" id="UP001218218"/>
    </source>
</evidence>
<dbReference type="GO" id="GO:0016020">
    <property type="term" value="C:membrane"/>
    <property type="evidence" value="ECO:0007669"/>
    <property type="project" value="UniProtKB-SubCell"/>
</dbReference>
<gene>
    <name evidence="4" type="ORF">DFH08DRAFT_838043</name>
</gene>
<dbReference type="EMBL" id="JARIHO010000003">
    <property type="protein sequence ID" value="KAJ7364000.1"/>
    <property type="molecule type" value="Genomic_DNA"/>
</dbReference>
<reference evidence="4" key="1">
    <citation type="submission" date="2023-03" db="EMBL/GenBank/DDBJ databases">
        <title>Massive genome expansion in bonnet fungi (Mycena s.s.) driven by repeated elements and novel gene families across ecological guilds.</title>
        <authorList>
            <consortium name="Lawrence Berkeley National Laboratory"/>
            <person name="Harder C.B."/>
            <person name="Miyauchi S."/>
            <person name="Viragh M."/>
            <person name="Kuo A."/>
            <person name="Thoen E."/>
            <person name="Andreopoulos B."/>
            <person name="Lu D."/>
            <person name="Skrede I."/>
            <person name="Drula E."/>
            <person name="Henrissat B."/>
            <person name="Morin E."/>
            <person name="Kohler A."/>
            <person name="Barry K."/>
            <person name="LaButti K."/>
            <person name="Morin E."/>
            <person name="Salamov A."/>
            <person name="Lipzen A."/>
            <person name="Mereny Z."/>
            <person name="Hegedus B."/>
            <person name="Baldrian P."/>
            <person name="Stursova M."/>
            <person name="Weitz H."/>
            <person name="Taylor A."/>
            <person name="Grigoriev I.V."/>
            <person name="Nagy L.G."/>
            <person name="Martin F."/>
            <person name="Kauserud H."/>
        </authorList>
    </citation>
    <scope>NUCLEOTIDE SEQUENCE</scope>
    <source>
        <strain evidence="4">CBHHK002</strain>
    </source>
</reference>
<keyword evidence="2" id="KW-1133">Transmembrane helix</keyword>
<feature type="transmembrane region" description="Helical" evidence="2">
    <location>
        <begin position="115"/>
        <end position="134"/>
    </location>
</feature>
<keyword evidence="2" id="KW-0472">Membrane</keyword>
<accession>A0AAD7F3F7</accession>
<protein>
    <recommendedName>
        <fullName evidence="3">ABC transporter TMD0 domain-containing protein</fullName>
    </recommendedName>
</protein>
<feature type="transmembrane region" description="Helical" evidence="2">
    <location>
        <begin position="85"/>
        <end position="103"/>
    </location>
</feature>
<organism evidence="4 5">
    <name type="scientific">Mycena albidolilacea</name>
    <dbReference type="NCBI Taxonomy" id="1033008"/>
    <lineage>
        <taxon>Eukaryota</taxon>
        <taxon>Fungi</taxon>
        <taxon>Dikarya</taxon>
        <taxon>Basidiomycota</taxon>
        <taxon>Agaricomycotina</taxon>
        <taxon>Agaricomycetes</taxon>
        <taxon>Agaricomycetidae</taxon>
        <taxon>Agaricales</taxon>
        <taxon>Marasmiineae</taxon>
        <taxon>Mycenaceae</taxon>
        <taxon>Mycena</taxon>
    </lineage>
</organism>
<dbReference type="InterPro" id="IPR056227">
    <property type="entry name" value="TMD0_ABC"/>
</dbReference>